<sequence length="137" mass="15813">MEKNPVQDEKHSLTQMRKFFMPFYLLATLVYLGFSLHYFTTGLGGTTLLAITVVPIAYVMWVLNSFVIGQVPYPRLGLKLNIVIAALYIAMCIFSIIYMRLEFDELIYDRAGFFNTPDKIVAVMMLGLVLEYTRREH</sequence>
<reference evidence="2" key="1">
    <citation type="journal article" date="2014" name="Front. Microbiol.">
        <title>High frequency of phylogenetically diverse reductive dehalogenase-homologous genes in deep subseafloor sedimentary metagenomes.</title>
        <authorList>
            <person name="Kawai M."/>
            <person name="Futagami T."/>
            <person name="Toyoda A."/>
            <person name="Takaki Y."/>
            <person name="Nishi S."/>
            <person name="Hori S."/>
            <person name="Arai W."/>
            <person name="Tsubouchi T."/>
            <person name="Morono Y."/>
            <person name="Uchiyama I."/>
            <person name="Ito T."/>
            <person name="Fujiyama A."/>
            <person name="Inagaki F."/>
            <person name="Takami H."/>
        </authorList>
    </citation>
    <scope>NUCLEOTIDE SEQUENCE</scope>
    <source>
        <strain evidence="2">Expedition CK06-06</strain>
    </source>
</reference>
<feature type="transmembrane region" description="Helical" evidence="1">
    <location>
        <begin position="46"/>
        <end position="68"/>
    </location>
</feature>
<accession>X1C422</accession>
<keyword evidence="1" id="KW-1133">Transmembrane helix</keyword>
<evidence type="ECO:0000256" key="1">
    <source>
        <dbReference type="SAM" id="Phobius"/>
    </source>
</evidence>
<evidence type="ECO:0000313" key="2">
    <source>
        <dbReference type="EMBL" id="GAG88097.1"/>
    </source>
</evidence>
<name>X1C422_9ZZZZ</name>
<comment type="caution">
    <text evidence="2">The sequence shown here is derived from an EMBL/GenBank/DDBJ whole genome shotgun (WGS) entry which is preliminary data.</text>
</comment>
<dbReference type="EMBL" id="BART01014393">
    <property type="protein sequence ID" value="GAG88097.1"/>
    <property type="molecule type" value="Genomic_DNA"/>
</dbReference>
<keyword evidence="1" id="KW-0472">Membrane</keyword>
<feature type="non-terminal residue" evidence="2">
    <location>
        <position position="137"/>
    </location>
</feature>
<proteinExistence type="predicted"/>
<organism evidence="2">
    <name type="scientific">marine sediment metagenome</name>
    <dbReference type="NCBI Taxonomy" id="412755"/>
    <lineage>
        <taxon>unclassified sequences</taxon>
        <taxon>metagenomes</taxon>
        <taxon>ecological metagenomes</taxon>
    </lineage>
</organism>
<protein>
    <submittedName>
        <fullName evidence="2">Uncharacterized protein</fullName>
    </submittedName>
</protein>
<dbReference type="AlphaFoldDB" id="X1C422"/>
<keyword evidence="1" id="KW-0812">Transmembrane</keyword>
<feature type="transmembrane region" description="Helical" evidence="1">
    <location>
        <begin position="80"/>
        <end position="99"/>
    </location>
</feature>
<feature type="transmembrane region" description="Helical" evidence="1">
    <location>
        <begin position="21"/>
        <end position="40"/>
    </location>
</feature>
<gene>
    <name evidence="2" type="ORF">S01H4_28749</name>
</gene>